<dbReference type="RefSeq" id="WP_192772826.1">
    <property type="nucleotide sequence ID" value="NZ_JADBEB010000001.1"/>
</dbReference>
<dbReference type="AlphaFoldDB" id="A0A927QZG9"/>
<organism evidence="2 3">
    <name type="scientific">Plantactinospora soyae</name>
    <dbReference type="NCBI Taxonomy" id="1544732"/>
    <lineage>
        <taxon>Bacteria</taxon>
        <taxon>Bacillati</taxon>
        <taxon>Actinomycetota</taxon>
        <taxon>Actinomycetes</taxon>
        <taxon>Micromonosporales</taxon>
        <taxon>Micromonosporaceae</taxon>
        <taxon>Plantactinospora</taxon>
    </lineage>
</organism>
<dbReference type="EMBL" id="JADBEB010000001">
    <property type="protein sequence ID" value="MBE1487588.1"/>
    <property type="molecule type" value="Genomic_DNA"/>
</dbReference>
<proteinExistence type="predicted"/>
<feature type="region of interest" description="Disordered" evidence="1">
    <location>
        <begin position="1"/>
        <end position="25"/>
    </location>
</feature>
<feature type="compositionally biased region" description="Polar residues" evidence="1">
    <location>
        <begin position="1"/>
        <end position="11"/>
    </location>
</feature>
<name>A0A927QZG9_9ACTN</name>
<comment type="caution">
    <text evidence="2">The sequence shown here is derived from an EMBL/GenBank/DDBJ whole genome shotgun (WGS) entry which is preliminary data.</text>
</comment>
<evidence type="ECO:0000313" key="3">
    <source>
        <dbReference type="Proteomes" id="UP000649753"/>
    </source>
</evidence>
<gene>
    <name evidence="2" type="ORF">H4W31_003226</name>
</gene>
<evidence type="ECO:0000256" key="1">
    <source>
        <dbReference type="SAM" id="MobiDB-lite"/>
    </source>
</evidence>
<keyword evidence="3" id="KW-1185">Reference proteome</keyword>
<sequence length="69" mass="7053">MAATGAPSSIKWSGPDEMDGRRPENWDVGRLFQPQATEITIVVGSALVARTALPTTDAETGSASGGGAH</sequence>
<dbReference type="Proteomes" id="UP000649753">
    <property type="component" value="Unassembled WGS sequence"/>
</dbReference>
<reference evidence="2" key="1">
    <citation type="submission" date="2020-10" db="EMBL/GenBank/DDBJ databases">
        <title>Sequencing the genomes of 1000 actinobacteria strains.</title>
        <authorList>
            <person name="Klenk H.-P."/>
        </authorList>
    </citation>
    <scope>NUCLEOTIDE SEQUENCE</scope>
    <source>
        <strain evidence="2">DSM 46832</strain>
    </source>
</reference>
<accession>A0A927QZG9</accession>
<evidence type="ECO:0000313" key="2">
    <source>
        <dbReference type="EMBL" id="MBE1487588.1"/>
    </source>
</evidence>
<protein>
    <submittedName>
        <fullName evidence="2">Uncharacterized protein</fullName>
    </submittedName>
</protein>